<feature type="domain" description="BTB" evidence="2">
    <location>
        <begin position="29"/>
        <end position="99"/>
    </location>
</feature>
<gene>
    <name evidence="3" type="ORF">L207DRAFT_627921</name>
</gene>
<dbReference type="PANTHER" id="PTHR47843:SF2">
    <property type="entry name" value="BTB DOMAIN-CONTAINING PROTEIN"/>
    <property type="match status" value="1"/>
</dbReference>
<dbReference type="PROSITE" id="PS50097">
    <property type="entry name" value="BTB"/>
    <property type="match status" value="1"/>
</dbReference>
<dbReference type="CDD" id="cd18186">
    <property type="entry name" value="BTB_POZ_ZBTB_KLHL-like"/>
    <property type="match status" value="1"/>
</dbReference>
<dbReference type="EMBL" id="KZ613938">
    <property type="protein sequence ID" value="PMD47243.1"/>
    <property type="molecule type" value="Genomic_DNA"/>
</dbReference>
<organism evidence="3 4">
    <name type="scientific">Hyaloscypha variabilis (strain UAMH 11265 / GT02V1 / F)</name>
    <name type="common">Meliniomyces variabilis</name>
    <dbReference type="NCBI Taxonomy" id="1149755"/>
    <lineage>
        <taxon>Eukaryota</taxon>
        <taxon>Fungi</taxon>
        <taxon>Dikarya</taxon>
        <taxon>Ascomycota</taxon>
        <taxon>Pezizomycotina</taxon>
        <taxon>Leotiomycetes</taxon>
        <taxon>Helotiales</taxon>
        <taxon>Hyaloscyphaceae</taxon>
        <taxon>Hyaloscypha</taxon>
        <taxon>Hyaloscypha variabilis</taxon>
    </lineage>
</organism>
<dbReference type="Pfam" id="PF00651">
    <property type="entry name" value="BTB"/>
    <property type="match status" value="1"/>
</dbReference>
<feature type="region of interest" description="Disordered" evidence="1">
    <location>
        <begin position="262"/>
        <end position="282"/>
    </location>
</feature>
<reference evidence="3 4" key="1">
    <citation type="submission" date="2016-04" db="EMBL/GenBank/DDBJ databases">
        <title>A degradative enzymes factory behind the ericoid mycorrhizal symbiosis.</title>
        <authorList>
            <consortium name="DOE Joint Genome Institute"/>
            <person name="Martino E."/>
            <person name="Morin E."/>
            <person name="Grelet G."/>
            <person name="Kuo A."/>
            <person name="Kohler A."/>
            <person name="Daghino S."/>
            <person name="Barry K."/>
            <person name="Choi C."/>
            <person name="Cichocki N."/>
            <person name="Clum A."/>
            <person name="Copeland A."/>
            <person name="Hainaut M."/>
            <person name="Haridas S."/>
            <person name="Labutti K."/>
            <person name="Lindquist E."/>
            <person name="Lipzen A."/>
            <person name="Khouja H.-R."/>
            <person name="Murat C."/>
            <person name="Ohm R."/>
            <person name="Olson A."/>
            <person name="Spatafora J."/>
            <person name="Veneault-Fourrey C."/>
            <person name="Henrissat B."/>
            <person name="Grigoriev I."/>
            <person name="Martin F."/>
            <person name="Perotto S."/>
        </authorList>
    </citation>
    <scope>NUCLEOTIDE SEQUENCE [LARGE SCALE GENOMIC DNA]</scope>
    <source>
        <strain evidence="3 4">F</strain>
    </source>
</reference>
<proteinExistence type="predicted"/>
<accession>A0A2J6S906</accession>
<dbReference type="Gene3D" id="3.30.710.10">
    <property type="entry name" value="Potassium Channel Kv1.1, Chain A"/>
    <property type="match status" value="1"/>
</dbReference>
<dbReference type="SMART" id="SM00225">
    <property type="entry name" value="BTB"/>
    <property type="match status" value="1"/>
</dbReference>
<evidence type="ECO:0000313" key="3">
    <source>
        <dbReference type="EMBL" id="PMD47243.1"/>
    </source>
</evidence>
<dbReference type="OrthoDB" id="194443at2759"/>
<keyword evidence="4" id="KW-1185">Reference proteome</keyword>
<name>A0A2J6S906_HYAVF</name>
<dbReference type="PANTHER" id="PTHR47843">
    <property type="entry name" value="BTB DOMAIN-CONTAINING PROTEIN-RELATED"/>
    <property type="match status" value="1"/>
</dbReference>
<evidence type="ECO:0000256" key="1">
    <source>
        <dbReference type="SAM" id="MobiDB-lite"/>
    </source>
</evidence>
<dbReference type="InterPro" id="IPR000210">
    <property type="entry name" value="BTB/POZ_dom"/>
</dbReference>
<evidence type="ECO:0000259" key="2">
    <source>
        <dbReference type="PROSITE" id="PS50097"/>
    </source>
</evidence>
<dbReference type="AlphaFoldDB" id="A0A2J6S906"/>
<sequence length="282" mass="31987">MDSADSTLIEVSRFDDQPIDLEVDPQPIVEVQVIPPSGDTKTFRVHKNFICYYSPFFDAAFNGDFVEGVTQSMDLEDTSTEAFGIFVNWLYTQGIENSKKGLPSCEALIDLWLLADLVLVPRLQNDAMEKLEEARLLRKGLPTSVLTRAYNHTAKGSLLRRYIVRTWKNSKISGSDNYPRQFLVDLVNDSSYRACSETGKALKWKGWKARELDLNQFFISEEEPVVGEQRLAGPEDVERMPKKRKIDEVDHDAVEDLSFRASREDSTMAQVGWAPPRSSRAA</sequence>
<dbReference type="Proteomes" id="UP000235786">
    <property type="component" value="Unassembled WGS sequence"/>
</dbReference>
<protein>
    <recommendedName>
        <fullName evidence="2">BTB domain-containing protein</fullName>
    </recommendedName>
</protein>
<dbReference type="SUPFAM" id="SSF54695">
    <property type="entry name" value="POZ domain"/>
    <property type="match status" value="1"/>
</dbReference>
<evidence type="ECO:0000313" key="4">
    <source>
        <dbReference type="Proteomes" id="UP000235786"/>
    </source>
</evidence>
<dbReference type="InterPro" id="IPR011333">
    <property type="entry name" value="SKP1/BTB/POZ_sf"/>
</dbReference>